<evidence type="ECO:0000256" key="1">
    <source>
        <dbReference type="SAM" id="Phobius"/>
    </source>
</evidence>
<reference evidence="2" key="1">
    <citation type="submission" date="2018-04" db="EMBL/GenBank/DDBJ databases">
        <title>Draft Genome Sequences of Chryseobacterium lactis NCTC11390T isolated from milk, Chryseobacterium oncorhynchi 701B-08T from rainbow trout, and Chryseobacterium viscerum 687B-08T from diseased fish.</title>
        <authorList>
            <person name="Jeong J.-J."/>
            <person name="Lee Y.J."/>
            <person name="Pathiraja D."/>
            <person name="Park B."/>
            <person name="Choi I.-G."/>
            <person name="Kim K.D."/>
        </authorList>
    </citation>
    <scope>NUCLEOTIDE SEQUENCE [LARGE SCALE GENOMIC DNA]</scope>
    <source>
        <strain evidence="2">701B-08</strain>
    </source>
</reference>
<dbReference type="EMBL" id="PPEI02000011">
    <property type="protein sequence ID" value="PWN59574.1"/>
    <property type="molecule type" value="Genomic_DNA"/>
</dbReference>
<evidence type="ECO:0000313" key="3">
    <source>
        <dbReference type="Proteomes" id="UP000236182"/>
    </source>
</evidence>
<proteinExistence type="predicted"/>
<keyword evidence="1" id="KW-0812">Transmembrane</keyword>
<dbReference type="RefSeq" id="WP_109623983.1">
    <property type="nucleotide sequence ID" value="NZ_PPEI02000011.1"/>
</dbReference>
<sequence>MKNFPVLKNIGKEPNYFGLSLKSFMLLIIEIIITIIFTRGFITLLIFLPIILVTYFGLSAMEKKHGNDFLSKFLKKYFENFNGTKISITEIKEALKK</sequence>
<gene>
    <name evidence="2" type="ORF">C1638_021465</name>
</gene>
<keyword evidence="1" id="KW-0472">Membrane</keyword>
<protein>
    <submittedName>
        <fullName evidence="2">Uncharacterized protein</fullName>
    </submittedName>
</protein>
<keyword evidence="3" id="KW-1185">Reference proteome</keyword>
<dbReference type="OrthoDB" id="1271059at2"/>
<comment type="caution">
    <text evidence="2">The sequence shown here is derived from an EMBL/GenBank/DDBJ whole genome shotgun (WGS) entry which is preliminary data.</text>
</comment>
<evidence type="ECO:0000313" key="2">
    <source>
        <dbReference type="EMBL" id="PWN59574.1"/>
    </source>
</evidence>
<feature type="transmembrane region" description="Helical" evidence="1">
    <location>
        <begin position="24"/>
        <end position="57"/>
    </location>
</feature>
<dbReference type="AlphaFoldDB" id="A0A316WDR4"/>
<name>A0A316WDR4_9FLAO</name>
<keyword evidence="1" id="KW-1133">Transmembrane helix</keyword>
<dbReference type="Proteomes" id="UP000236182">
    <property type="component" value="Unassembled WGS sequence"/>
</dbReference>
<accession>A0A316WDR4</accession>
<organism evidence="2 3">
    <name type="scientific">Chryseobacterium oncorhynchi</name>
    <dbReference type="NCBI Taxonomy" id="741074"/>
    <lineage>
        <taxon>Bacteria</taxon>
        <taxon>Pseudomonadati</taxon>
        <taxon>Bacteroidota</taxon>
        <taxon>Flavobacteriia</taxon>
        <taxon>Flavobacteriales</taxon>
        <taxon>Weeksellaceae</taxon>
        <taxon>Chryseobacterium group</taxon>
        <taxon>Chryseobacterium</taxon>
    </lineage>
</organism>